<protein>
    <submittedName>
        <fullName evidence="1">Uncharacterized protein</fullName>
    </submittedName>
</protein>
<gene>
    <name evidence="1" type="ORF">DY000_02027651</name>
</gene>
<dbReference type="EMBL" id="QGKV02000299">
    <property type="protein sequence ID" value="KAF3597547.1"/>
    <property type="molecule type" value="Genomic_DNA"/>
</dbReference>
<evidence type="ECO:0000313" key="1">
    <source>
        <dbReference type="EMBL" id="KAF3597547.1"/>
    </source>
</evidence>
<reference evidence="1 2" key="1">
    <citation type="journal article" date="2020" name="BMC Genomics">
        <title>Intraspecific diversification of the crop wild relative Brassica cretica Lam. using demographic model selection.</title>
        <authorList>
            <person name="Kioukis A."/>
            <person name="Michalopoulou V.A."/>
            <person name="Briers L."/>
            <person name="Pirintsos S."/>
            <person name="Studholme D.J."/>
            <person name="Pavlidis P."/>
            <person name="Sarris P.F."/>
        </authorList>
    </citation>
    <scope>NUCLEOTIDE SEQUENCE [LARGE SCALE GENOMIC DNA]</scope>
    <source>
        <strain evidence="2">cv. PFS-1207/04</strain>
    </source>
</reference>
<comment type="caution">
    <text evidence="1">The sequence shown here is derived from an EMBL/GenBank/DDBJ whole genome shotgun (WGS) entry which is preliminary data.</text>
</comment>
<proteinExistence type="predicted"/>
<keyword evidence="2" id="KW-1185">Reference proteome</keyword>
<evidence type="ECO:0000313" key="2">
    <source>
        <dbReference type="Proteomes" id="UP000266723"/>
    </source>
</evidence>
<accession>A0ABQ7EL88</accession>
<sequence length="136" mass="14728">MNGVDGAIGSLAKETIKLSTCCISYRDLDIRGDTVKIQTDVIACCCMSTVLIVSNSTAKTWFVGFPSLVSLRSPKYWPEPAPGRFGVGDSVKVKPKPPPLLELEGTKVKTKEVLNEVAAMVKQPHRFAVERCSSDA</sequence>
<dbReference type="Proteomes" id="UP000266723">
    <property type="component" value="Unassembled WGS sequence"/>
</dbReference>
<organism evidence="1 2">
    <name type="scientific">Brassica cretica</name>
    <name type="common">Mustard</name>
    <dbReference type="NCBI Taxonomy" id="69181"/>
    <lineage>
        <taxon>Eukaryota</taxon>
        <taxon>Viridiplantae</taxon>
        <taxon>Streptophyta</taxon>
        <taxon>Embryophyta</taxon>
        <taxon>Tracheophyta</taxon>
        <taxon>Spermatophyta</taxon>
        <taxon>Magnoliopsida</taxon>
        <taxon>eudicotyledons</taxon>
        <taxon>Gunneridae</taxon>
        <taxon>Pentapetalae</taxon>
        <taxon>rosids</taxon>
        <taxon>malvids</taxon>
        <taxon>Brassicales</taxon>
        <taxon>Brassicaceae</taxon>
        <taxon>Brassiceae</taxon>
        <taxon>Brassica</taxon>
    </lineage>
</organism>
<name>A0ABQ7EL88_BRACR</name>